<keyword evidence="5" id="KW-1015">Disulfide bond</keyword>
<feature type="signal peptide" evidence="6">
    <location>
        <begin position="1"/>
        <end position="19"/>
    </location>
</feature>
<keyword evidence="2 6" id="KW-0732">Signal</keyword>
<dbReference type="GO" id="GO:0004252">
    <property type="term" value="F:serine-type endopeptidase activity"/>
    <property type="evidence" value="ECO:0007669"/>
    <property type="project" value="InterPro"/>
</dbReference>
<evidence type="ECO:0000256" key="5">
    <source>
        <dbReference type="ARBA" id="ARBA00023157"/>
    </source>
</evidence>
<dbReference type="Pfam" id="PF00089">
    <property type="entry name" value="Trypsin"/>
    <property type="match status" value="1"/>
</dbReference>
<dbReference type="PROSITE" id="PS50240">
    <property type="entry name" value="TRYPSIN_DOM"/>
    <property type="match status" value="1"/>
</dbReference>
<dbReference type="CDD" id="cd00190">
    <property type="entry name" value="Tryp_SPc"/>
    <property type="match status" value="1"/>
</dbReference>
<evidence type="ECO:0000313" key="9">
    <source>
        <dbReference type="Proteomes" id="UP000694620"/>
    </source>
</evidence>
<dbReference type="GO" id="GO:0006508">
    <property type="term" value="P:proteolysis"/>
    <property type="evidence" value="ECO:0007669"/>
    <property type="project" value="UniProtKB-KW"/>
</dbReference>
<dbReference type="InterPro" id="IPR001314">
    <property type="entry name" value="Peptidase_S1A"/>
</dbReference>
<proteinExistence type="predicted"/>
<keyword evidence="3" id="KW-0378">Hydrolase</keyword>
<dbReference type="Ensembl" id="ENSECRT00000020589.1">
    <property type="protein sequence ID" value="ENSECRP00000020154.1"/>
    <property type="gene ID" value="ENSECRG00000013543.1"/>
</dbReference>
<dbReference type="InterPro" id="IPR001254">
    <property type="entry name" value="Trypsin_dom"/>
</dbReference>
<dbReference type="InterPro" id="IPR018114">
    <property type="entry name" value="TRYPSIN_HIS"/>
</dbReference>
<dbReference type="Gene3D" id="2.40.10.10">
    <property type="entry name" value="Trypsin-like serine proteases"/>
    <property type="match status" value="2"/>
</dbReference>
<evidence type="ECO:0000256" key="4">
    <source>
        <dbReference type="ARBA" id="ARBA00022825"/>
    </source>
</evidence>
<protein>
    <submittedName>
        <fullName evidence="8">Mast cell protease 1A-like</fullName>
    </submittedName>
</protein>
<evidence type="ECO:0000259" key="7">
    <source>
        <dbReference type="PROSITE" id="PS50240"/>
    </source>
</evidence>
<evidence type="ECO:0000256" key="3">
    <source>
        <dbReference type="ARBA" id="ARBA00022801"/>
    </source>
</evidence>
<sequence length="258" mass="28138">MDGLRWTAFMVLCLGLAGASEVQIINGHEAKPHSRPYMAYLSIEMEDGSGTCGGFLINPDFILTAAHCNGESITVVLGAHNMSTRETSWQLIQAEKMIPHPDYNSSTLVNDIMLLKLAHKAKLKKQVKLVEIPQADDDVQPGDLCSVAGWGNTVTNGDGSNVLREVNVTIIYWDTCKKSWDAMIPENTICAGGYKTTKGFCQGDSGGPLICNNKAMGIVSFNSILGCKYPNLPNVYTSVAPYRDWINSVLQKHSRSPL</sequence>
<dbReference type="GeneTree" id="ENSGT01030000234551"/>
<reference evidence="8" key="2">
    <citation type="submission" date="2025-08" db="UniProtKB">
        <authorList>
            <consortium name="Ensembl"/>
        </authorList>
    </citation>
    <scope>IDENTIFICATION</scope>
</reference>
<dbReference type="Proteomes" id="UP000694620">
    <property type="component" value="Chromosome 12"/>
</dbReference>
<dbReference type="SUPFAM" id="SSF50494">
    <property type="entry name" value="Trypsin-like serine proteases"/>
    <property type="match status" value="1"/>
</dbReference>
<dbReference type="PROSITE" id="PS00134">
    <property type="entry name" value="TRYPSIN_HIS"/>
    <property type="match status" value="1"/>
</dbReference>
<dbReference type="FunFam" id="2.40.10.10:FF:000120">
    <property type="entry name" value="Putative serine protease"/>
    <property type="match status" value="1"/>
</dbReference>
<reference evidence="8" key="1">
    <citation type="submission" date="2021-06" db="EMBL/GenBank/DDBJ databases">
        <authorList>
            <consortium name="Wellcome Sanger Institute Data Sharing"/>
        </authorList>
    </citation>
    <scope>NUCLEOTIDE SEQUENCE [LARGE SCALE GENOMIC DNA]</scope>
</reference>
<keyword evidence="9" id="KW-1185">Reference proteome</keyword>
<dbReference type="PANTHER" id="PTHR24271:SF50">
    <property type="match status" value="1"/>
</dbReference>
<dbReference type="PRINTS" id="PR00722">
    <property type="entry name" value="CHYMOTRYPSIN"/>
</dbReference>
<keyword evidence="4" id="KW-0720">Serine protease</keyword>
<evidence type="ECO:0000256" key="1">
    <source>
        <dbReference type="ARBA" id="ARBA00022670"/>
    </source>
</evidence>
<feature type="domain" description="Peptidase S1" evidence="7">
    <location>
        <begin position="24"/>
        <end position="251"/>
    </location>
</feature>
<dbReference type="AlphaFoldDB" id="A0A8C4XC62"/>
<name>A0A8C4XC62_ERPCA</name>
<accession>A0A8C4XC62</accession>
<reference evidence="8" key="3">
    <citation type="submission" date="2025-09" db="UniProtKB">
        <authorList>
            <consortium name="Ensembl"/>
        </authorList>
    </citation>
    <scope>IDENTIFICATION</scope>
</reference>
<keyword evidence="1" id="KW-0645">Protease</keyword>
<organism evidence="8 9">
    <name type="scientific">Erpetoichthys calabaricus</name>
    <name type="common">Rope fish</name>
    <name type="synonym">Calamoichthys calabaricus</name>
    <dbReference type="NCBI Taxonomy" id="27687"/>
    <lineage>
        <taxon>Eukaryota</taxon>
        <taxon>Metazoa</taxon>
        <taxon>Chordata</taxon>
        <taxon>Craniata</taxon>
        <taxon>Vertebrata</taxon>
        <taxon>Euteleostomi</taxon>
        <taxon>Actinopterygii</taxon>
        <taxon>Polypteriformes</taxon>
        <taxon>Polypteridae</taxon>
        <taxon>Erpetoichthys</taxon>
    </lineage>
</organism>
<evidence type="ECO:0000313" key="8">
    <source>
        <dbReference type="Ensembl" id="ENSECRP00000020154.1"/>
    </source>
</evidence>
<evidence type="ECO:0000256" key="2">
    <source>
        <dbReference type="ARBA" id="ARBA00022729"/>
    </source>
</evidence>
<dbReference type="InterPro" id="IPR043504">
    <property type="entry name" value="Peptidase_S1_PA_chymotrypsin"/>
</dbReference>
<dbReference type="SMART" id="SM00020">
    <property type="entry name" value="Tryp_SPc"/>
    <property type="match status" value="1"/>
</dbReference>
<evidence type="ECO:0000256" key="6">
    <source>
        <dbReference type="SAM" id="SignalP"/>
    </source>
</evidence>
<dbReference type="PANTHER" id="PTHR24271">
    <property type="entry name" value="KALLIKREIN-RELATED"/>
    <property type="match status" value="1"/>
</dbReference>
<feature type="chain" id="PRO_5034153816" evidence="6">
    <location>
        <begin position="20"/>
        <end position="258"/>
    </location>
</feature>
<dbReference type="InterPro" id="IPR009003">
    <property type="entry name" value="Peptidase_S1_PA"/>
</dbReference>